<comment type="caution">
    <text evidence="2">The sequence shown here is derived from an EMBL/GenBank/DDBJ whole genome shotgun (WGS) entry which is preliminary data.</text>
</comment>
<dbReference type="Proteomes" id="UP001457282">
    <property type="component" value="Unassembled WGS sequence"/>
</dbReference>
<keyword evidence="3" id="KW-1185">Reference proteome</keyword>
<protein>
    <submittedName>
        <fullName evidence="2">Uncharacterized protein</fullName>
    </submittedName>
</protein>
<proteinExistence type="predicted"/>
<dbReference type="AlphaFoldDB" id="A0AAW1XNV9"/>
<dbReference type="EMBL" id="JBEDUW010000003">
    <property type="protein sequence ID" value="KAK9938435.1"/>
    <property type="molecule type" value="Genomic_DNA"/>
</dbReference>
<evidence type="ECO:0000313" key="2">
    <source>
        <dbReference type="EMBL" id="KAK9938435.1"/>
    </source>
</evidence>
<evidence type="ECO:0000256" key="1">
    <source>
        <dbReference type="SAM" id="SignalP"/>
    </source>
</evidence>
<sequence length="97" mass="10721">MVEKKKTHPSLNSFLLLEFWFWVSLQNQVQAEFGTVGLLENRRGNSARGLSGDRWHGEAWPASAILFLIAVSETLSALSVSKSLSPSLEQVSSCFVP</sequence>
<organism evidence="2 3">
    <name type="scientific">Rubus argutus</name>
    <name type="common">Southern blackberry</name>
    <dbReference type="NCBI Taxonomy" id="59490"/>
    <lineage>
        <taxon>Eukaryota</taxon>
        <taxon>Viridiplantae</taxon>
        <taxon>Streptophyta</taxon>
        <taxon>Embryophyta</taxon>
        <taxon>Tracheophyta</taxon>
        <taxon>Spermatophyta</taxon>
        <taxon>Magnoliopsida</taxon>
        <taxon>eudicotyledons</taxon>
        <taxon>Gunneridae</taxon>
        <taxon>Pentapetalae</taxon>
        <taxon>rosids</taxon>
        <taxon>fabids</taxon>
        <taxon>Rosales</taxon>
        <taxon>Rosaceae</taxon>
        <taxon>Rosoideae</taxon>
        <taxon>Rosoideae incertae sedis</taxon>
        <taxon>Rubus</taxon>
    </lineage>
</organism>
<gene>
    <name evidence="2" type="ORF">M0R45_015174</name>
</gene>
<reference evidence="2 3" key="1">
    <citation type="journal article" date="2023" name="G3 (Bethesda)">
        <title>A chromosome-length genome assembly and annotation of blackberry (Rubus argutus, cv. 'Hillquist').</title>
        <authorList>
            <person name="Bruna T."/>
            <person name="Aryal R."/>
            <person name="Dudchenko O."/>
            <person name="Sargent D.J."/>
            <person name="Mead D."/>
            <person name="Buti M."/>
            <person name="Cavallini A."/>
            <person name="Hytonen T."/>
            <person name="Andres J."/>
            <person name="Pham M."/>
            <person name="Weisz D."/>
            <person name="Mascagni F."/>
            <person name="Usai G."/>
            <person name="Natali L."/>
            <person name="Bassil N."/>
            <person name="Fernandez G.E."/>
            <person name="Lomsadze A."/>
            <person name="Armour M."/>
            <person name="Olukolu B."/>
            <person name="Poorten T."/>
            <person name="Britton C."/>
            <person name="Davik J."/>
            <person name="Ashrafi H."/>
            <person name="Aiden E.L."/>
            <person name="Borodovsky M."/>
            <person name="Worthington M."/>
        </authorList>
    </citation>
    <scope>NUCLEOTIDE SEQUENCE [LARGE SCALE GENOMIC DNA]</scope>
    <source>
        <strain evidence="2">PI 553951</strain>
    </source>
</reference>
<accession>A0AAW1XNV9</accession>
<name>A0AAW1XNV9_RUBAR</name>
<feature type="signal peptide" evidence="1">
    <location>
        <begin position="1"/>
        <end position="31"/>
    </location>
</feature>
<evidence type="ECO:0000313" key="3">
    <source>
        <dbReference type="Proteomes" id="UP001457282"/>
    </source>
</evidence>
<keyword evidence="1" id="KW-0732">Signal</keyword>
<feature type="chain" id="PRO_5043620938" evidence="1">
    <location>
        <begin position="32"/>
        <end position="97"/>
    </location>
</feature>